<comment type="subcellular location">
    <subcellularLocation>
        <location evidence="1">Nucleus</location>
    </subcellularLocation>
</comment>
<dbReference type="RefSeq" id="XP_018702250.1">
    <property type="nucleotide sequence ID" value="XM_018850605.1"/>
</dbReference>
<evidence type="ECO:0000313" key="7">
    <source>
        <dbReference type="Proteomes" id="UP000076744"/>
    </source>
</evidence>
<dbReference type="PANTHER" id="PTHR31845:SF10">
    <property type="entry name" value="ZN(II)2CYS6 TRANSCRIPTION FACTOR (EUROFUNG)"/>
    <property type="match status" value="1"/>
</dbReference>
<dbReference type="GeneID" id="30023293"/>
<gene>
    <name evidence="6" type="ORF">ISF_07001</name>
</gene>
<dbReference type="GO" id="GO:0000981">
    <property type="term" value="F:DNA-binding transcription factor activity, RNA polymerase II-specific"/>
    <property type="evidence" value="ECO:0007669"/>
    <property type="project" value="TreeGrafter"/>
</dbReference>
<evidence type="ECO:0000256" key="4">
    <source>
        <dbReference type="ARBA" id="ARBA00023163"/>
    </source>
</evidence>
<evidence type="ECO:0000313" key="6">
    <source>
        <dbReference type="EMBL" id="OAA57760.1"/>
    </source>
</evidence>
<dbReference type="PANTHER" id="PTHR31845">
    <property type="entry name" value="FINGER DOMAIN PROTEIN, PUTATIVE-RELATED"/>
    <property type="match status" value="1"/>
</dbReference>
<evidence type="ECO:0008006" key="8">
    <source>
        <dbReference type="Google" id="ProtNLM"/>
    </source>
</evidence>
<proteinExistence type="predicted"/>
<dbReference type="OrthoDB" id="5424793at2759"/>
<dbReference type="EMBL" id="AZHB01000019">
    <property type="protein sequence ID" value="OAA57760.1"/>
    <property type="molecule type" value="Genomic_DNA"/>
</dbReference>
<name>A0A167QLY0_CORFA</name>
<comment type="caution">
    <text evidence="6">The sequence shown here is derived from an EMBL/GenBank/DDBJ whole genome shotgun (WGS) entry which is preliminary data.</text>
</comment>
<dbReference type="GO" id="GO:0005634">
    <property type="term" value="C:nucleus"/>
    <property type="evidence" value="ECO:0007669"/>
    <property type="project" value="UniProtKB-SubCell"/>
</dbReference>
<dbReference type="AlphaFoldDB" id="A0A167QLY0"/>
<dbReference type="GO" id="GO:0000976">
    <property type="term" value="F:transcription cis-regulatory region binding"/>
    <property type="evidence" value="ECO:0007669"/>
    <property type="project" value="TreeGrafter"/>
</dbReference>
<reference evidence="6 7" key="1">
    <citation type="journal article" date="2016" name="Genome Biol. Evol.">
        <title>Divergent and convergent evolution of fungal pathogenicity.</title>
        <authorList>
            <person name="Shang Y."/>
            <person name="Xiao G."/>
            <person name="Zheng P."/>
            <person name="Cen K."/>
            <person name="Zhan S."/>
            <person name="Wang C."/>
        </authorList>
    </citation>
    <scope>NUCLEOTIDE SEQUENCE [LARGE SCALE GENOMIC DNA]</scope>
    <source>
        <strain evidence="6 7">ARSEF 2679</strain>
    </source>
</reference>
<organism evidence="6 7">
    <name type="scientific">Cordyceps fumosorosea (strain ARSEF 2679)</name>
    <name type="common">Isaria fumosorosea</name>
    <dbReference type="NCBI Taxonomy" id="1081104"/>
    <lineage>
        <taxon>Eukaryota</taxon>
        <taxon>Fungi</taxon>
        <taxon>Dikarya</taxon>
        <taxon>Ascomycota</taxon>
        <taxon>Pezizomycotina</taxon>
        <taxon>Sordariomycetes</taxon>
        <taxon>Hypocreomycetidae</taxon>
        <taxon>Hypocreales</taxon>
        <taxon>Cordycipitaceae</taxon>
        <taxon>Cordyceps</taxon>
    </lineage>
</organism>
<keyword evidence="5" id="KW-0539">Nucleus</keyword>
<accession>A0A167QLY0</accession>
<keyword evidence="7" id="KW-1185">Reference proteome</keyword>
<evidence type="ECO:0000256" key="1">
    <source>
        <dbReference type="ARBA" id="ARBA00004123"/>
    </source>
</evidence>
<keyword evidence="2" id="KW-0805">Transcription regulation</keyword>
<keyword evidence="3" id="KW-0238">DNA-binding</keyword>
<dbReference type="InterPro" id="IPR051089">
    <property type="entry name" value="prtT"/>
</dbReference>
<sequence>MFHREERVHLSDKGSPTQSAAVFQLSSSVLFSIAQAEFASQPPPPPPGQPTTFTIETLVPARSRRDDGYEGLRDLHDQAFVNAFDDDGLAQETPTLTHSTTTPSVASSTSRAAADIWRKPQFNTASAQELLERFASISQNLPFVRLSRDCTIPQLAATQPFVLLAILTVTSGSGSVHKHSLYDDEFLKILGLKYVSGRDGSLELLRGLLIYCAWYGCRDTKSAQVQADNRDGRYPFHLKPKNSQLARCMRMGSDIVHDLNLDENCLAFEPWEQGVRADDLDKIRTYLAYVYLVSTYIVVWKGDRFVSTRQPPWTTTAIDILEKYGEDDDDRRLAILARLSTLFSEASSAVNGRDGMEVRDSQLILVGLSQQYQQVRDSLSFRFPGILNEAVIRMHTMYLEIYLETGSLLSFPVAKTALSARRARFAPPIARMNSAVKKLEAFLDVVAELEDAAMLAFTVNDWTHLIIVLTLAFRLSFPVALSPDFDWLSARRAMRLDQFLSKVSRGGPAEGASGILAANRVVLGVLQSKYNQRLGTLADEAAAAARWGRSAGCPVMGGSGGVAIAQWDVGLGETPALSTDPDMPDMLPMLHDMWSTGGVGWQDLDKIPWDAFGDEQLGGGVDGWPM</sequence>
<keyword evidence="4" id="KW-0804">Transcription</keyword>
<evidence type="ECO:0000256" key="2">
    <source>
        <dbReference type="ARBA" id="ARBA00023015"/>
    </source>
</evidence>
<evidence type="ECO:0000256" key="3">
    <source>
        <dbReference type="ARBA" id="ARBA00023125"/>
    </source>
</evidence>
<dbReference type="Proteomes" id="UP000076744">
    <property type="component" value="Unassembled WGS sequence"/>
</dbReference>
<protein>
    <recommendedName>
        <fullName evidence="8">Fungal transcriptional regulatory protein</fullName>
    </recommendedName>
</protein>
<evidence type="ECO:0000256" key="5">
    <source>
        <dbReference type="ARBA" id="ARBA00023242"/>
    </source>
</evidence>
<dbReference type="STRING" id="1081104.A0A167QLY0"/>